<evidence type="ECO:0008006" key="4">
    <source>
        <dbReference type="Google" id="ProtNLM"/>
    </source>
</evidence>
<proteinExistence type="predicted"/>
<dbReference type="OrthoDB" id="2546621at2759"/>
<evidence type="ECO:0000313" key="3">
    <source>
        <dbReference type="Proteomes" id="UP000053424"/>
    </source>
</evidence>
<dbReference type="EMBL" id="KN831775">
    <property type="protein sequence ID" value="KIM43635.1"/>
    <property type="molecule type" value="Genomic_DNA"/>
</dbReference>
<keyword evidence="3" id="KW-1185">Reference proteome</keyword>
<organism evidence="2 3">
    <name type="scientific">Hebeloma cylindrosporum</name>
    <dbReference type="NCBI Taxonomy" id="76867"/>
    <lineage>
        <taxon>Eukaryota</taxon>
        <taxon>Fungi</taxon>
        <taxon>Dikarya</taxon>
        <taxon>Basidiomycota</taxon>
        <taxon>Agaricomycotina</taxon>
        <taxon>Agaricomycetes</taxon>
        <taxon>Agaricomycetidae</taxon>
        <taxon>Agaricales</taxon>
        <taxon>Agaricineae</taxon>
        <taxon>Hymenogastraceae</taxon>
        <taxon>Hebeloma</taxon>
    </lineage>
</organism>
<accession>A0A0C3C460</accession>
<gene>
    <name evidence="2" type="ORF">M413DRAFT_443557</name>
</gene>
<protein>
    <recommendedName>
        <fullName evidence="4">Proteasome assembly chaperone 1</fullName>
    </recommendedName>
</protein>
<dbReference type="AlphaFoldDB" id="A0A0C3C460"/>
<reference evidence="3" key="2">
    <citation type="submission" date="2015-01" db="EMBL/GenBank/DDBJ databases">
        <title>Evolutionary Origins and Diversification of the Mycorrhizal Mutualists.</title>
        <authorList>
            <consortium name="DOE Joint Genome Institute"/>
            <consortium name="Mycorrhizal Genomics Consortium"/>
            <person name="Kohler A."/>
            <person name="Kuo A."/>
            <person name="Nagy L.G."/>
            <person name="Floudas D."/>
            <person name="Copeland A."/>
            <person name="Barry K.W."/>
            <person name="Cichocki N."/>
            <person name="Veneault-Fourrey C."/>
            <person name="LaButti K."/>
            <person name="Lindquist E.A."/>
            <person name="Lipzen A."/>
            <person name="Lundell T."/>
            <person name="Morin E."/>
            <person name="Murat C."/>
            <person name="Riley R."/>
            <person name="Ohm R."/>
            <person name="Sun H."/>
            <person name="Tunlid A."/>
            <person name="Henrissat B."/>
            <person name="Grigoriev I.V."/>
            <person name="Hibbett D.S."/>
            <person name="Martin F."/>
        </authorList>
    </citation>
    <scope>NUCLEOTIDE SEQUENCE [LARGE SCALE GENOMIC DNA]</scope>
    <source>
        <strain evidence="3">h7</strain>
    </source>
</reference>
<dbReference type="STRING" id="686832.A0A0C3C460"/>
<evidence type="ECO:0000313" key="2">
    <source>
        <dbReference type="EMBL" id="KIM43635.1"/>
    </source>
</evidence>
<evidence type="ECO:0000256" key="1">
    <source>
        <dbReference type="SAM" id="MobiDB-lite"/>
    </source>
</evidence>
<reference evidence="2 3" key="1">
    <citation type="submission" date="2014-04" db="EMBL/GenBank/DDBJ databases">
        <authorList>
            <consortium name="DOE Joint Genome Institute"/>
            <person name="Kuo A."/>
            <person name="Gay G."/>
            <person name="Dore J."/>
            <person name="Kohler A."/>
            <person name="Nagy L.G."/>
            <person name="Floudas D."/>
            <person name="Copeland A."/>
            <person name="Barry K.W."/>
            <person name="Cichocki N."/>
            <person name="Veneault-Fourrey C."/>
            <person name="LaButti K."/>
            <person name="Lindquist E.A."/>
            <person name="Lipzen A."/>
            <person name="Lundell T."/>
            <person name="Morin E."/>
            <person name="Murat C."/>
            <person name="Sun H."/>
            <person name="Tunlid A."/>
            <person name="Henrissat B."/>
            <person name="Grigoriev I.V."/>
            <person name="Hibbett D.S."/>
            <person name="Martin F."/>
            <person name="Nordberg H.P."/>
            <person name="Cantor M.N."/>
            <person name="Hua S.X."/>
        </authorList>
    </citation>
    <scope>NUCLEOTIDE SEQUENCE [LARGE SCALE GENOMIC DNA]</scope>
    <source>
        <strain evidence="3">h7</strain>
    </source>
</reference>
<feature type="region of interest" description="Disordered" evidence="1">
    <location>
        <begin position="1"/>
        <end position="33"/>
    </location>
</feature>
<sequence length="279" mass="30314">MDIDPLSDTVPPRYAIESDEEEDEDNPLRVKPSASDVAPKIEVKILGNIATGSNLVIASGDAGKIWAKGANLGEQTATVAVNGVQIGLVFNPSWTEATVIISEVLSRLPIYAMHPYAKAILDALKPSRVALLDSYPVPTYATDVPINFHQAPLRFLSISGDAHFLEKDAKLFAPPNLLQSTSASFLSILNISESNGTVILIPSPHIPQPAPRQIAPSNISHLTYDDDVEWDSQLINKAQNLLFQSIGEETKQTWVPLANQTKDKLPKRNTEIGEGGMYI</sequence>
<dbReference type="Proteomes" id="UP000053424">
    <property type="component" value="Unassembled WGS sequence"/>
</dbReference>
<dbReference type="HOGENOM" id="CLU_963317_0_0_1"/>
<name>A0A0C3C460_HEBCY</name>